<dbReference type="KEGG" id="schi:SCHIN_v1c02910"/>
<name>A0A5B9Y323_9MOLU</name>
<dbReference type="AlphaFoldDB" id="A0A5B9Y323"/>
<feature type="region of interest" description="Disordered" evidence="1">
    <location>
        <begin position="142"/>
        <end position="169"/>
    </location>
</feature>
<proteinExistence type="predicted"/>
<sequence>MPKNKKINIKRKVVKTYKLSEKFLHVFDDDFLEYEQITLIPRDCELLDNIYNKGEEIMKRSDRLSFNNGVNKSVESEKSYKMKIENCSQMLEVTKKLYEETKLENKRLVASNEELRAETKEVKSETFKVKINNKRLEASNERLEASNERLEASNERLEASNERLEASNEEMKLEILKLNERLSRLEK</sequence>
<accession>A0A5B9Y323</accession>
<dbReference type="RefSeq" id="WP_166507881.1">
    <property type="nucleotide sequence ID" value="NZ_CP043026.1"/>
</dbReference>
<evidence type="ECO:0000256" key="1">
    <source>
        <dbReference type="SAM" id="MobiDB-lite"/>
    </source>
</evidence>
<protein>
    <recommendedName>
        <fullName evidence="4">Chromosome partition protein Smc</fullName>
    </recommendedName>
</protein>
<reference evidence="2 3" key="1">
    <citation type="submission" date="2019-08" db="EMBL/GenBank/DDBJ databases">
        <title>Complete genome sequence of Spiroplasma chinense CCH (DSM 19755).</title>
        <authorList>
            <person name="Shen H.-Y."/>
            <person name="Lin Y.-C."/>
            <person name="Chou L."/>
            <person name="Kuo C.-H."/>
        </authorList>
    </citation>
    <scope>NUCLEOTIDE SEQUENCE [LARGE SCALE GENOMIC DNA]</scope>
    <source>
        <strain evidence="2 3">CCH</strain>
    </source>
</reference>
<organism evidence="2 3">
    <name type="scientific">Spiroplasma chinense</name>
    <dbReference type="NCBI Taxonomy" id="216932"/>
    <lineage>
        <taxon>Bacteria</taxon>
        <taxon>Bacillati</taxon>
        <taxon>Mycoplasmatota</taxon>
        <taxon>Mollicutes</taxon>
        <taxon>Entomoplasmatales</taxon>
        <taxon>Spiroplasmataceae</taxon>
        <taxon>Spiroplasma</taxon>
    </lineage>
</organism>
<keyword evidence="3" id="KW-1185">Reference proteome</keyword>
<gene>
    <name evidence="2" type="ORF">SCHIN_v1c02910</name>
</gene>
<evidence type="ECO:0000313" key="2">
    <source>
        <dbReference type="EMBL" id="QEH61488.1"/>
    </source>
</evidence>
<evidence type="ECO:0000313" key="3">
    <source>
        <dbReference type="Proteomes" id="UP000323144"/>
    </source>
</evidence>
<dbReference type="EMBL" id="CP043026">
    <property type="protein sequence ID" value="QEH61488.1"/>
    <property type="molecule type" value="Genomic_DNA"/>
</dbReference>
<dbReference type="Proteomes" id="UP000323144">
    <property type="component" value="Chromosome"/>
</dbReference>
<evidence type="ECO:0008006" key="4">
    <source>
        <dbReference type="Google" id="ProtNLM"/>
    </source>
</evidence>